<evidence type="ECO:0000256" key="1">
    <source>
        <dbReference type="SAM" id="MobiDB-lite"/>
    </source>
</evidence>
<feature type="compositionally biased region" description="Basic residues" evidence="1">
    <location>
        <begin position="1"/>
        <end position="10"/>
    </location>
</feature>
<feature type="compositionally biased region" description="Polar residues" evidence="1">
    <location>
        <begin position="48"/>
        <end position="65"/>
    </location>
</feature>
<organism evidence="2 3">
    <name type="scientific">Pelobates cultripes</name>
    <name type="common">Western spadefoot toad</name>
    <dbReference type="NCBI Taxonomy" id="61616"/>
    <lineage>
        <taxon>Eukaryota</taxon>
        <taxon>Metazoa</taxon>
        <taxon>Chordata</taxon>
        <taxon>Craniata</taxon>
        <taxon>Vertebrata</taxon>
        <taxon>Euteleostomi</taxon>
        <taxon>Amphibia</taxon>
        <taxon>Batrachia</taxon>
        <taxon>Anura</taxon>
        <taxon>Pelobatoidea</taxon>
        <taxon>Pelobatidae</taxon>
        <taxon>Pelobates</taxon>
    </lineage>
</organism>
<reference evidence="2" key="1">
    <citation type="submission" date="2022-03" db="EMBL/GenBank/DDBJ databases">
        <authorList>
            <person name="Alioto T."/>
            <person name="Alioto T."/>
            <person name="Gomez Garrido J."/>
        </authorList>
    </citation>
    <scope>NUCLEOTIDE SEQUENCE</scope>
</reference>
<dbReference type="AlphaFoldDB" id="A0AAD1R889"/>
<evidence type="ECO:0000313" key="2">
    <source>
        <dbReference type="EMBL" id="CAH2225866.1"/>
    </source>
</evidence>
<dbReference type="Proteomes" id="UP001295444">
    <property type="component" value="Chromosome 01"/>
</dbReference>
<feature type="non-terminal residue" evidence="2">
    <location>
        <position position="1"/>
    </location>
</feature>
<proteinExistence type="predicted"/>
<feature type="non-terminal residue" evidence="2">
    <location>
        <position position="110"/>
    </location>
</feature>
<keyword evidence="3" id="KW-1185">Reference proteome</keyword>
<name>A0AAD1R889_PELCU</name>
<sequence>HNLMGNKKKSGASLNTPEPGKTRASSNPDKYFRDTVKVLGENMEDSQGAPSSPCSQRARSPATSERSGDTSRSDLKEILLNLPSKDDIAAMMAKLESSVQDKLTTLTTDI</sequence>
<gene>
    <name evidence="2" type="ORF">PECUL_23A005177</name>
</gene>
<protein>
    <submittedName>
        <fullName evidence="2">Uncharacterized protein</fullName>
    </submittedName>
</protein>
<accession>A0AAD1R889</accession>
<evidence type="ECO:0000313" key="3">
    <source>
        <dbReference type="Proteomes" id="UP001295444"/>
    </source>
</evidence>
<dbReference type="EMBL" id="OW240912">
    <property type="protein sequence ID" value="CAH2225866.1"/>
    <property type="molecule type" value="Genomic_DNA"/>
</dbReference>
<feature type="region of interest" description="Disordered" evidence="1">
    <location>
        <begin position="1"/>
        <end position="74"/>
    </location>
</feature>